<dbReference type="AlphaFoldDB" id="A0A8D9AGF6"/>
<dbReference type="GO" id="GO:0048598">
    <property type="term" value="P:embryonic morphogenesis"/>
    <property type="evidence" value="ECO:0007669"/>
    <property type="project" value="UniProtKB-ARBA"/>
</dbReference>
<dbReference type="GO" id="GO:0000981">
    <property type="term" value="F:DNA-binding transcription factor activity, RNA polymerase II-specific"/>
    <property type="evidence" value="ECO:0007669"/>
    <property type="project" value="TreeGrafter"/>
</dbReference>
<reference evidence="9" key="1">
    <citation type="submission" date="2021-05" db="EMBL/GenBank/DDBJ databases">
        <authorList>
            <person name="Alioto T."/>
            <person name="Alioto T."/>
            <person name="Gomez Garrido J."/>
        </authorList>
    </citation>
    <scope>NUCLEOTIDE SEQUENCE</scope>
</reference>
<dbReference type="SMART" id="SM00355">
    <property type="entry name" value="ZnF_C2H2"/>
    <property type="match status" value="3"/>
</dbReference>
<dbReference type="PROSITE" id="PS00028">
    <property type="entry name" value="ZINC_FINGER_C2H2_1"/>
    <property type="match status" value="3"/>
</dbReference>
<feature type="domain" description="C2H2-type" evidence="8">
    <location>
        <begin position="43"/>
        <end position="70"/>
    </location>
</feature>
<name>A0A8D9AGF6_9HEMI</name>
<dbReference type="GO" id="GO:0008270">
    <property type="term" value="F:zinc ion binding"/>
    <property type="evidence" value="ECO:0007669"/>
    <property type="project" value="UniProtKB-KW"/>
</dbReference>
<keyword evidence="2" id="KW-0479">Metal-binding</keyword>
<organism evidence="9">
    <name type="scientific">Cacopsylla melanoneura</name>
    <dbReference type="NCBI Taxonomy" id="428564"/>
    <lineage>
        <taxon>Eukaryota</taxon>
        <taxon>Metazoa</taxon>
        <taxon>Ecdysozoa</taxon>
        <taxon>Arthropoda</taxon>
        <taxon>Hexapoda</taxon>
        <taxon>Insecta</taxon>
        <taxon>Pterygota</taxon>
        <taxon>Neoptera</taxon>
        <taxon>Paraneoptera</taxon>
        <taxon>Hemiptera</taxon>
        <taxon>Sternorrhyncha</taxon>
        <taxon>Psylloidea</taxon>
        <taxon>Psyllidae</taxon>
        <taxon>Psyllinae</taxon>
        <taxon>Cacopsylla</taxon>
    </lineage>
</organism>
<dbReference type="PANTHER" id="PTHR24394:SF44">
    <property type="entry name" value="ZINC FINGER PROTEIN 271-LIKE"/>
    <property type="match status" value="1"/>
</dbReference>
<dbReference type="FunFam" id="3.30.160.60:FF:000624">
    <property type="entry name" value="zinc finger protein 697"/>
    <property type="match status" value="1"/>
</dbReference>
<evidence type="ECO:0000256" key="2">
    <source>
        <dbReference type="ARBA" id="ARBA00022723"/>
    </source>
</evidence>
<dbReference type="GO" id="GO:0005634">
    <property type="term" value="C:nucleus"/>
    <property type="evidence" value="ECO:0007669"/>
    <property type="project" value="UniProtKB-SubCell"/>
</dbReference>
<dbReference type="InterPro" id="IPR036236">
    <property type="entry name" value="Znf_C2H2_sf"/>
</dbReference>
<keyword evidence="6" id="KW-0539">Nucleus</keyword>
<sequence length="120" mass="14333">MLHSHLNYKPHRCPYCPKSFSRKYNLQDHLNRHLSQHSEDKQYICEFCMKSFTRKEHLNRHLWVHKDTFPFPCSLCSRAYTDENRLSKHIKKCHFVDNNTALETISALNINSNNNVTTID</sequence>
<dbReference type="PANTHER" id="PTHR24394">
    <property type="entry name" value="ZINC FINGER PROTEIN"/>
    <property type="match status" value="1"/>
</dbReference>
<protein>
    <submittedName>
        <fullName evidence="9">Zinc finger and BTB domain-containing protein 47</fullName>
    </submittedName>
</protein>
<evidence type="ECO:0000313" key="9">
    <source>
        <dbReference type="EMBL" id="CAG6764620.1"/>
    </source>
</evidence>
<evidence type="ECO:0000256" key="7">
    <source>
        <dbReference type="PROSITE-ProRule" id="PRU00042"/>
    </source>
</evidence>
<keyword evidence="3" id="KW-0677">Repeat</keyword>
<evidence type="ECO:0000256" key="1">
    <source>
        <dbReference type="ARBA" id="ARBA00004123"/>
    </source>
</evidence>
<feature type="domain" description="C2H2-type" evidence="8">
    <location>
        <begin position="71"/>
        <end position="99"/>
    </location>
</feature>
<dbReference type="SUPFAM" id="SSF57667">
    <property type="entry name" value="beta-beta-alpha zinc fingers"/>
    <property type="match status" value="2"/>
</dbReference>
<comment type="subcellular location">
    <subcellularLocation>
        <location evidence="1">Nucleus</location>
    </subcellularLocation>
</comment>
<keyword evidence="5" id="KW-0862">Zinc</keyword>
<dbReference type="PROSITE" id="PS50157">
    <property type="entry name" value="ZINC_FINGER_C2H2_2"/>
    <property type="match status" value="3"/>
</dbReference>
<dbReference type="Pfam" id="PF13894">
    <property type="entry name" value="zf-C2H2_4"/>
    <property type="match status" value="1"/>
</dbReference>
<evidence type="ECO:0000256" key="5">
    <source>
        <dbReference type="ARBA" id="ARBA00022833"/>
    </source>
</evidence>
<dbReference type="EMBL" id="HBUF01566227">
    <property type="protein sequence ID" value="CAG6764620.1"/>
    <property type="molecule type" value="Transcribed_RNA"/>
</dbReference>
<dbReference type="InterPro" id="IPR013087">
    <property type="entry name" value="Znf_C2H2_type"/>
</dbReference>
<accession>A0A8D9AGF6</accession>
<proteinExistence type="predicted"/>
<feature type="domain" description="C2H2-type" evidence="8">
    <location>
        <begin position="11"/>
        <end position="42"/>
    </location>
</feature>
<evidence type="ECO:0000256" key="4">
    <source>
        <dbReference type="ARBA" id="ARBA00022771"/>
    </source>
</evidence>
<dbReference type="Gene3D" id="3.30.160.60">
    <property type="entry name" value="Classic Zinc Finger"/>
    <property type="match status" value="2"/>
</dbReference>
<evidence type="ECO:0000256" key="6">
    <source>
        <dbReference type="ARBA" id="ARBA00023242"/>
    </source>
</evidence>
<evidence type="ECO:0000259" key="8">
    <source>
        <dbReference type="PROSITE" id="PS50157"/>
    </source>
</evidence>
<dbReference type="FunFam" id="3.30.160.60:FF:000100">
    <property type="entry name" value="Zinc finger 45-like"/>
    <property type="match status" value="1"/>
</dbReference>
<dbReference type="Pfam" id="PF00096">
    <property type="entry name" value="zf-C2H2"/>
    <property type="match status" value="1"/>
</dbReference>
<keyword evidence="4 7" id="KW-0863">Zinc-finger</keyword>
<evidence type="ECO:0000256" key="3">
    <source>
        <dbReference type="ARBA" id="ARBA00022737"/>
    </source>
</evidence>